<dbReference type="GO" id="GO:0016787">
    <property type="term" value="F:hydrolase activity"/>
    <property type="evidence" value="ECO:0007669"/>
    <property type="project" value="UniProtKB-KW"/>
</dbReference>
<dbReference type="EMBL" id="BT123326">
    <property type="protein sequence ID" value="ADE76652.1"/>
    <property type="molecule type" value="mRNA"/>
</dbReference>
<reference evidence="9" key="1">
    <citation type="submission" date="2010-04" db="EMBL/GenBank/DDBJ databases">
        <authorList>
            <person name="Reid K.E."/>
            <person name="Liao N."/>
            <person name="Chan S."/>
            <person name="Docking R."/>
            <person name="Taylor G."/>
            <person name="Moore R."/>
            <person name="Mayo M."/>
            <person name="Munro S."/>
            <person name="King J."/>
            <person name="Yanchuk A."/>
            <person name="Holt R."/>
            <person name="Jones S."/>
            <person name="Marra M."/>
            <person name="Ritland C.E."/>
            <person name="Ritland K."/>
            <person name="Bohlmann J."/>
        </authorList>
    </citation>
    <scope>NUCLEOTIDE SEQUENCE</scope>
    <source>
        <tissue evidence="9">Bud</tissue>
    </source>
</reference>
<evidence type="ECO:0000256" key="7">
    <source>
        <dbReference type="ARBA" id="ARBA00023242"/>
    </source>
</evidence>
<keyword evidence="5" id="KW-0479">Metal-binding</keyword>
<comment type="cofactor">
    <cofactor evidence="1">
        <name>a divalent metal cation</name>
        <dbReference type="ChEBI" id="CHEBI:60240"/>
    </cofactor>
</comment>
<feature type="domain" description="DDE Tnp4" evidence="8">
    <location>
        <begin position="208"/>
        <end position="370"/>
    </location>
</feature>
<comment type="similarity">
    <text evidence="3">Belongs to the HARBI1 family.</text>
</comment>
<dbReference type="GO" id="GO:0005634">
    <property type="term" value="C:nucleus"/>
    <property type="evidence" value="ECO:0007669"/>
    <property type="project" value="UniProtKB-SubCell"/>
</dbReference>
<evidence type="ECO:0000259" key="8">
    <source>
        <dbReference type="Pfam" id="PF13359"/>
    </source>
</evidence>
<dbReference type="InterPro" id="IPR045249">
    <property type="entry name" value="HARBI1-like"/>
</dbReference>
<evidence type="ECO:0000313" key="9">
    <source>
        <dbReference type="EMBL" id="ADE76652.1"/>
    </source>
</evidence>
<name>D5AAT3_PICSI</name>
<organism evidence="9">
    <name type="scientific">Picea sitchensis</name>
    <name type="common">Sitka spruce</name>
    <name type="synonym">Pinus sitchensis</name>
    <dbReference type="NCBI Taxonomy" id="3332"/>
    <lineage>
        <taxon>Eukaryota</taxon>
        <taxon>Viridiplantae</taxon>
        <taxon>Streptophyta</taxon>
        <taxon>Embryophyta</taxon>
        <taxon>Tracheophyta</taxon>
        <taxon>Spermatophyta</taxon>
        <taxon>Pinopsida</taxon>
        <taxon>Pinidae</taxon>
        <taxon>Conifers I</taxon>
        <taxon>Pinales</taxon>
        <taxon>Pinaceae</taxon>
        <taxon>Picea</taxon>
    </lineage>
</organism>
<dbReference type="GO" id="GO:0004518">
    <property type="term" value="F:nuclease activity"/>
    <property type="evidence" value="ECO:0007669"/>
    <property type="project" value="UniProtKB-KW"/>
</dbReference>
<keyword evidence="7" id="KW-0539">Nucleus</keyword>
<dbReference type="Pfam" id="PF13359">
    <property type="entry name" value="DDE_Tnp_4"/>
    <property type="match status" value="1"/>
</dbReference>
<dbReference type="InterPro" id="IPR027806">
    <property type="entry name" value="HARBI1_dom"/>
</dbReference>
<keyword evidence="4" id="KW-0540">Nuclease</keyword>
<keyword evidence="6" id="KW-0378">Hydrolase</keyword>
<sequence>MDPALLLMLSSLMQLQNTFEPSSSSSINDNNAPLLFFMLAAALCHAAAIYSHKTSNSDDDDNNNSDFNATNTNLLLYNNLIISDQMRALDPQLRDTQWRTTYGLSYPLFTKLLDHLRPHIPPHTISMPLHSALAMVLHRLSQGHSARAVASQYKADPWMVAKITNTVTRVISTKVYPYYIEIPNRQNLLQIIQGFKDLTGLPNMCGAIDGNHIKLHKKPNNEFMYKCRHNFYAVVLQAVSDHRKIFWDVCVRAPGGTDDSNHFRESSLFNKLTSEQVLMDSVITIRGNQLRPYLAGDWCYPLLSFLLVPFSPNGSGTPAQNMFDAALMKGRSVVEQATGLLKGRWKMLQDLNVGLNHAPQTIVACCVLHNLCQLFGEPEPLMCRDPRENGPAARTIDSDKSINYFGETSRQALIEDLQERHQRVSMR</sequence>
<dbReference type="GO" id="GO:0046872">
    <property type="term" value="F:metal ion binding"/>
    <property type="evidence" value="ECO:0007669"/>
    <property type="project" value="UniProtKB-KW"/>
</dbReference>
<proteinExistence type="evidence at transcript level"/>
<evidence type="ECO:0000256" key="1">
    <source>
        <dbReference type="ARBA" id="ARBA00001968"/>
    </source>
</evidence>
<dbReference type="PANTHER" id="PTHR22930:SF287">
    <property type="entry name" value="NUCLEASE HARBI1 ISOFORM X1"/>
    <property type="match status" value="1"/>
</dbReference>
<protein>
    <recommendedName>
        <fullName evidence="8">DDE Tnp4 domain-containing protein</fullName>
    </recommendedName>
</protein>
<evidence type="ECO:0000256" key="3">
    <source>
        <dbReference type="ARBA" id="ARBA00006958"/>
    </source>
</evidence>
<dbReference type="AlphaFoldDB" id="D5AAT3"/>
<dbReference type="PANTHER" id="PTHR22930">
    <property type="match status" value="1"/>
</dbReference>
<evidence type="ECO:0000256" key="4">
    <source>
        <dbReference type="ARBA" id="ARBA00022722"/>
    </source>
</evidence>
<evidence type="ECO:0000256" key="2">
    <source>
        <dbReference type="ARBA" id="ARBA00004123"/>
    </source>
</evidence>
<evidence type="ECO:0000256" key="6">
    <source>
        <dbReference type="ARBA" id="ARBA00022801"/>
    </source>
</evidence>
<comment type="subcellular location">
    <subcellularLocation>
        <location evidence="2">Nucleus</location>
    </subcellularLocation>
</comment>
<evidence type="ECO:0000256" key="5">
    <source>
        <dbReference type="ARBA" id="ARBA00022723"/>
    </source>
</evidence>
<accession>D5AAT3</accession>